<evidence type="ECO:0000256" key="4">
    <source>
        <dbReference type="ARBA" id="ARBA00016014"/>
    </source>
</evidence>
<evidence type="ECO:0000256" key="7">
    <source>
        <dbReference type="ARBA" id="ARBA00048558"/>
    </source>
</evidence>
<dbReference type="AlphaFoldDB" id="E8R5U8"/>
<dbReference type="HAMAP" id="MF_00182">
    <property type="entry name" value="Formyl_trans"/>
    <property type="match status" value="1"/>
</dbReference>
<evidence type="ECO:0000256" key="1">
    <source>
        <dbReference type="ARBA" id="ARBA00002606"/>
    </source>
</evidence>
<comment type="catalytic activity">
    <reaction evidence="7 8">
        <text>L-methionyl-tRNA(fMet) + (6R)-10-formyltetrahydrofolate = N-formyl-L-methionyl-tRNA(fMet) + (6S)-5,6,7,8-tetrahydrofolate + H(+)</text>
        <dbReference type="Rhea" id="RHEA:24380"/>
        <dbReference type="Rhea" id="RHEA-COMP:9952"/>
        <dbReference type="Rhea" id="RHEA-COMP:9953"/>
        <dbReference type="ChEBI" id="CHEBI:15378"/>
        <dbReference type="ChEBI" id="CHEBI:57453"/>
        <dbReference type="ChEBI" id="CHEBI:78530"/>
        <dbReference type="ChEBI" id="CHEBI:78844"/>
        <dbReference type="ChEBI" id="CHEBI:195366"/>
        <dbReference type="EC" id="2.1.2.9"/>
    </reaction>
</comment>
<accession>E8R5U8</accession>
<evidence type="ECO:0000313" key="11">
    <source>
        <dbReference type="EMBL" id="ADV62855.1"/>
    </source>
</evidence>
<comment type="function">
    <text evidence="1 8">Attaches a formyl group to the free amino group of methionyl-tRNA(fMet). The formyl group appears to play a dual role in the initiator identity of N-formylmethionyl-tRNA by promoting its recognition by IF2 and preventing the misappropriation of this tRNA by the elongation apparatus.</text>
</comment>
<dbReference type="eggNOG" id="COG0223">
    <property type="taxonomic scope" value="Bacteria"/>
</dbReference>
<dbReference type="CDD" id="cd08646">
    <property type="entry name" value="FMT_core_Met-tRNA-FMT_N"/>
    <property type="match status" value="1"/>
</dbReference>
<reference evidence="11 12" key="1">
    <citation type="journal article" date="2011" name="Stand. Genomic Sci.">
        <title>Complete genome sequence of Isosphaera pallida type strain (IS1B).</title>
        <authorList>
            <consortium name="US DOE Joint Genome Institute (JGI-PGF)"/>
            <person name="Goker M."/>
            <person name="Cleland D."/>
            <person name="Saunders E."/>
            <person name="Lapidus A."/>
            <person name="Nolan M."/>
            <person name="Lucas S."/>
            <person name="Hammon N."/>
            <person name="Deshpande S."/>
            <person name="Cheng J.F."/>
            <person name="Tapia R."/>
            <person name="Han C."/>
            <person name="Goodwin L."/>
            <person name="Pitluck S."/>
            <person name="Liolios K."/>
            <person name="Pagani I."/>
            <person name="Ivanova N."/>
            <person name="Mavromatis K."/>
            <person name="Pati A."/>
            <person name="Chen A."/>
            <person name="Palaniappan K."/>
            <person name="Land M."/>
            <person name="Hauser L."/>
            <person name="Chang Y.J."/>
            <person name="Jeffries C.D."/>
            <person name="Detter J.C."/>
            <person name="Beck B."/>
            <person name="Woyke T."/>
            <person name="Bristow J."/>
            <person name="Eisen J.A."/>
            <person name="Markowitz V."/>
            <person name="Hugenholtz P."/>
            <person name="Kyrpides N.C."/>
            <person name="Klenk H.P."/>
        </authorList>
    </citation>
    <scope>NUCLEOTIDE SEQUENCE [LARGE SCALE GENOMIC DNA]</scope>
    <source>
        <strain evidence="12">ATCC 43644 / DSM 9630 / IS1B</strain>
    </source>
</reference>
<dbReference type="GO" id="GO:0004479">
    <property type="term" value="F:methionyl-tRNA formyltransferase activity"/>
    <property type="evidence" value="ECO:0007669"/>
    <property type="project" value="UniProtKB-UniRule"/>
</dbReference>
<feature type="domain" description="Formyl transferase N-terminal" evidence="9">
    <location>
        <begin position="9"/>
        <end position="179"/>
    </location>
</feature>
<dbReference type="InParanoid" id="E8R5U8"/>
<dbReference type="GO" id="GO:0005829">
    <property type="term" value="C:cytosol"/>
    <property type="evidence" value="ECO:0007669"/>
    <property type="project" value="TreeGrafter"/>
</dbReference>
<dbReference type="EC" id="2.1.2.9" evidence="3 8"/>
<feature type="binding site" evidence="8">
    <location>
        <begin position="116"/>
        <end position="119"/>
    </location>
    <ligand>
        <name>(6S)-5,6,7,8-tetrahydrofolate</name>
        <dbReference type="ChEBI" id="CHEBI:57453"/>
    </ligand>
</feature>
<dbReference type="InterPro" id="IPR002376">
    <property type="entry name" value="Formyl_transf_N"/>
</dbReference>
<dbReference type="RefSeq" id="WP_013565143.1">
    <property type="nucleotide sequence ID" value="NC_014962.1"/>
</dbReference>
<dbReference type="Gene3D" id="3.40.50.170">
    <property type="entry name" value="Formyl transferase, N-terminal domain"/>
    <property type="match status" value="1"/>
</dbReference>
<sequence>MSQTPSQCRVVMLGTGEFALPTFERLCDRGWNMVALVTQPDRPQGRRQELIPAAIKVAAQQRGIDVFQPESINAPESLDQLRRFEPDLLVTAAYGQILSAEALAVPKLAAINLHASILPAYRGAAPIARAIQRGETVTGVTVIRMTPQLDAGGMLAVARTPIDPDETAGELEDRLAALGAPLVEETLERLLAGTVEELPQDPTQATRAPKLRKEESRIDWSQTARTIHNHVRALHPWPLADTLWTPRGRPQVRLIVLKTQVESDDPTIANVSFGTAWIVEPKRLVVSCGAGTLLALREVQIPGKKPMPIAAFLNGYPVAPGDRFE</sequence>
<dbReference type="Pfam" id="PF00551">
    <property type="entry name" value="Formyl_trans_N"/>
    <property type="match status" value="1"/>
</dbReference>
<dbReference type="HOGENOM" id="CLU_033347_1_1_0"/>
<dbReference type="Proteomes" id="UP000008631">
    <property type="component" value="Chromosome"/>
</dbReference>
<dbReference type="InterPro" id="IPR036477">
    <property type="entry name" value="Formyl_transf_N_sf"/>
</dbReference>
<dbReference type="InterPro" id="IPR041711">
    <property type="entry name" value="Met-tRNA-FMT_N"/>
</dbReference>
<comment type="similarity">
    <text evidence="2 8">Belongs to the Fmt family.</text>
</comment>
<evidence type="ECO:0000256" key="2">
    <source>
        <dbReference type="ARBA" id="ARBA00010699"/>
    </source>
</evidence>
<dbReference type="InterPro" id="IPR005794">
    <property type="entry name" value="Fmt"/>
</dbReference>
<dbReference type="InterPro" id="IPR011034">
    <property type="entry name" value="Formyl_transferase-like_C_sf"/>
</dbReference>
<dbReference type="PANTHER" id="PTHR11138">
    <property type="entry name" value="METHIONYL-TRNA FORMYLTRANSFERASE"/>
    <property type="match status" value="1"/>
</dbReference>
<dbReference type="SUPFAM" id="SSF50486">
    <property type="entry name" value="FMT C-terminal domain-like"/>
    <property type="match status" value="1"/>
</dbReference>
<dbReference type="SUPFAM" id="SSF53328">
    <property type="entry name" value="Formyltransferase"/>
    <property type="match status" value="1"/>
</dbReference>
<dbReference type="KEGG" id="ipa:Isop_2277"/>
<keyword evidence="6 8" id="KW-0648">Protein biosynthesis</keyword>
<keyword evidence="12" id="KW-1185">Reference proteome</keyword>
<dbReference type="EMBL" id="CP002353">
    <property type="protein sequence ID" value="ADV62855.1"/>
    <property type="molecule type" value="Genomic_DNA"/>
</dbReference>
<evidence type="ECO:0000256" key="5">
    <source>
        <dbReference type="ARBA" id="ARBA00022679"/>
    </source>
</evidence>
<dbReference type="STRING" id="575540.Isop_2277"/>
<dbReference type="InterPro" id="IPR044135">
    <property type="entry name" value="Met-tRNA-FMT_C"/>
</dbReference>
<feature type="domain" description="Formyl transferase C-terminal" evidence="10">
    <location>
        <begin position="210"/>
        <end position="316"/>
    </location>
</feature>
<keyword evidence="5 8" id="KW-0808">Transferase</keyword>
<protein>
    <recommendedName>
        <fullName evidence="4 8">Methionyl-tRNA formyltransferase</fullName>
        <ecNumber evidence="3 8">2.1.2.9</ecNumber>
    </recommendedName>
</protein>
<evidence type="ECO:0000313" key="12">
    <source>
        <dbReference type="Proteomes" id="UP000008631"/>
    </source>
</evidence>
<evidence type="ECO:0000259" key="9">
    <source>
        <dbReference type="Pfam" id="PF00551"/>
    </source>
</evidence>
<dbReference type="FunCoup" id="E8R5U8">
    <property type="interactions" value="478"/>
</dbReference>
<evidence type="ECO:0000259" key="10">
    <source>
        <dbReference type="Pfam" id="PF02911"/>
    </source>
</evidence>
<dbReference type="PANTHER" id="PTHR11138:SF5">
    <property type="entry name" value="METHIONYL-TRNA FORMYLTRANSFERASE, MITOCHONDRIAL"/>
    <property type="match status" value="1"/>
</dbReference>
<dbReference type="InterPro" id="IPR037022">
    <property type="entry name" value="Formyl_trans_C_sf"/>
</dbReference>
<dbReference type="NCBIfam" id="TIGR00460">
    <property type="entry name" value="fmt"/>
    <property type="match status" value="1"/>
</dbReference>
<dbReference type="InterPro" id="IPR005793">
    <property type="entry name" value="Formyl_trans_C"/>
</dbReference>
<evidence type="ECO:0000256" key="6">
    <source>
        <dbReference type="ARBA" id="ARBA00022917"/>
    </source>
</evidence>
<proteinExistence type="inferred from homology"/>
<name>E8R5U8_ISOPI</name>
<dbReference type="CDD" id="cd08704">
    <property type="entry name" value="Met_tRNA_FMT_C"/>
    <property type="match status" value="1"/>
</dbReference>
<dbReference type="Pfam" id="PF02911">
    <property type="entry name" value="Formyl_trans_C"/>
    <property type="match status" value="1"/>
</dbReference>
<organism evidence="11 12">
    <name type="scientific">Isosphaera pallida (strain ATCC 43644 / DSM 9630 / IS1B)</name>
    <dbReference type="NCBI Taxonomy" id="575540"/>
    <lineage>
        <taxon>Bacteria</taxon>
        <taxon>Pseudomonadati</taxon>
        <taxon>Planctomycetota</taxon>
        <taxon>Planctomycetia</taxon>
        <taxon>Isosphaerales</taxon>
        <taxon>Isosphaeraceae</taxon>
        <taxon>Isosphaera</taxon>
    </lineage>
</organism>
<dbReference type="Gene3D" id="3.10.25.10">
    <property type="entry name" value="Formyl transferase, C-terminal domain"/>
    <property type="match status" value="1"/>
</dbReference>
<evidence type="ECO:0000256" key="3">
    <source>
        <dbReference type="ARBA" id="ARBA00012261"/>
    </source>
</evidence>
<evidence type="ECO:0000256" key="8">
    <source>
        <dbReference type="HAMAP-Rule" id="MF_00182"/>
    </source>
</evidence>
<gene>
    <name evidence="8" type="primary">fmt</name>
    <name evidence="11" type="ordered locus">Isop_2277</name>
</gene>